<dbReference type="PANTHER" id="PTHR12622">
    <property type="entry name" value="DELTEX-RELATED"/>
    <property type="match status" value="1"/>
</dbReference>
<dbReference type="InterPro" id="IPR004170">
    <property type="entry name" value="WWE_dom"/>
</dbReference>
<reference evidence="13" key="1">
    <citation type="submission" date="2021-08" db="EMBL/GenBank/DDBJ databases">
        <title>WGS assembly of Ceratopteris richardii.</title>
        <authorList>
            <person name="Marchant D.B."/>
            <person name="Chen G."/>
            <person name="Jenkins J."/>
            <person name="Shu S."/>
            <person name="Leebens-Mack J."/>
            <person name="Grimwood J."/>
            <person name="Schmutz J."/>
            <person name="Soltis P."/>
            <person name="Soltis D."/>
            <person name="Chen Z.-H."/>
        </authorList>
    </citation>
    <scope>NUCLEOTIDE SEQUENCE</scope>
    <source>
        <strain evidence="13">Whitten #5841</strain>
        <tissue evidence="13">Leaf</tissue>
    </source>
</reference>
<dbReference type="Gene3D" id="3.30.390.130">
    <property type="match status" value="1"/>
</dbReference>
<keyword evidence="6" id="KW-0479">Metal-binding</keyword>
<accession>A0A8T2U568</accession>
<dbReference type="Pfam" id="PF02825">
    <property type="entry name" value="WWE"/>
    <property type="match status" value="2"/>
</dbReference>
<evidence type="ECO:0000256" key="3">
    <source>
        <dbReference type="ARBA" id="ARBA00009413"/>
    </source>
</evidence>
<dbReference type="InterPro" id="IPR037197">
    <property type="entry name" value="WWE_dom_sf"/>
</dbReference>
<dbReference type="EC" id="2.3.2.27" evidence="4"/>
<sequence length="479" mass="53700">MATSEGFPFQAQSQTFEPAEGSSSRIDSRAPAKRPGTHVEWEWCNDSFIWTPYPPPISSSIESAFLSGCPSVDFSLSKSSYSIFFEKSQMVQRNLRSRRARPVKREVMDGRQASGFWWENERQAWNAYSSELAQHIEKVWQDSNITKSHGRSPSGCCFKIHNQVYGIEFEGDGTQYNLLTNYSRSVRRRLCLCESNVQDGNDTSLMSVGLRSSSGQHDPDYPATSFPSSSVTSFSGNILEEHVHPKIMSSTCDGSCENQGQSQYSSIMVDLANPPKTEDCAICLSGLQEEGGVVELLKCRHLYHRSCILSWFRNRPICPTCSALCGVITGNQPSGEMRVQYLPFREGQWDLAGYPNTDVIKITYSFPSGVQSSEHPNPGRPYAGTIRTAYLPKNRDGEELLNLLKVAWRRRLLFRIGTSVTTGVNNVITWAGIHHKTHMKGGSAYHGYPDETYFMRVKEELEAVGVFKEENVQENGANT</sequence>
<dbReference type="OMA" id="QWWESER"/>
<dbReference type="InterPro" id="IPR039399">
    <property type="entry name" value="Deltex_C_sf"/>
</dbReference>
<feature type="region of interest" description="Disordered" evidence="10">
    <location>
        <begin position="1"/>
        <end position="33"/>
    </location>
</feature>
<proteinExistence type="inferred from homology"/>
<gene>
    <name evidence="13" type="ORF">KP509_09G067700</name>
</gene>
<dbReference type="InterPro" id="IPR013083">
    <property type="entry name" value="Znf_RING/FYVE/PHD"/>
</dbReference>
<keyword evidence="14" id="KW-1185">Reference proteome</keyword>
<keyword evidence="9" id="KW-0863">Zinc-finger</keyword>
<dbReference type="GO" id="GO:0061630">
    <property type="term" value="F:ubiquitin protein ligase activity"/>
    <property type="evidence" value="ECO:0007669"/>
    <property type="project" value="UniProtKB-EC"/>
</dbReference>
<dbReference type="PROSITE" id="PS50089">
    <property type="entry name" value="ZF_RING_2"/>
    <property type="match status" value="1"/>
</dbReference>
<evidence type="ECO:0000256" key="1">
    <source>
        <dbReference type="ARBA" id="ARBA00000900"/>
    </source>
</evidence>
<feature type="compositionally biased region" description="Polar residues" evidence="10">
    <location>
        <begin position="10"/>
        <end position="25"/>
    </location>
</feature>
<dbReference type="SUPFAM" id="SSF117839">
    <property type="entry name" value="WWE domain"/>
    <property type="match status" value="2"/>
</dbReference>
<evidence type="ECO:0000313" key="13">
    <source>
        <dbReference type="EMBL" id="KAH7429818.1"/>
    </source>
</evidence>
<dbReference type="Pfam" id="PF18102">
    <property type="entry name" value="DTC"/>
    <property type="match status" value="1"/>
</dbReference>
<evidence type="ECO:0000256" key="6">
    <source>
        <dbReference type="ARBA" id="ARBA00022723"/>
    </source>
</evidence>
<evidence type="ECO:0000259" key="12">
    <source>
        <dbReference type="PROSITE" id="PS50918"/>
    </source>
</evidence>
<dbReference type="Pfam" id="PF13639">
    <property type="entry name" value="zf-RING_2"/>
    <property type="match status" value="1"/>
</dbReference>
<evidence type="ECO:0000259" key="11">
    <source>
        <dbReference type="PROSITE" id="PS50089"/>
    </source>
</evidence>
<dbReference type="SMART" id="SM00184">
    <property type="entry name" value="RING"/>
    <property type="match status" value="1"/>
</dbReference>
<comment type="caution">
    <text evidence="13">The sequence shown here is derived from an EMBL/GenBank/DDBJ whole genome shotgun (WGS) entry which is preliminary data.</text>
</comment>
<comment type="similarity">
    <text evidence="3">Belongs to the Deltex family.</text>
</comment>
<evidence type="ECO:0000256" key="2">
    <source>
        <dbReference type="ARBA" id="ARBA00004906"/>
    </source>
</evidence>
<evidence type="ECO:0000256" key="4">
    <source>
        <dbReference type="ARBA" id="ARBA00012483"/>
    </source>
</evidence>
<keyword evidence="9" id="KW-0862">Zinc</keyword>
<keyword evidence="8" id="KW-0914">Notch signaling pathway</keyword>
<evidence type="ECO:0000256" key="9">
    <source>
        <dbReference type="PROSITE-ProRule" id="PRU00175"/>
    </source>
</evidence>
<dbReference type="PROSITE" id="PS50918">
    <property type="entry name" value="WWE"/>
    <property type="match status" value="1"/>
</dbReference>
<protein>
    <recommendedName>
        <fullName evidence="4">RING-type E3 ubiquitin transferase</fullName>
        <ecNumber evidence="4">2.3.2.27</ecNumber>
    </recommendedName>
</protein>
<dbReference type="AlphaFoldDB" id="A0A8T2U568"/>
<evidence type="ECO:0000256" key="8">
    <source>
        <dbReference type="ARBA" id="ARBA00022976"/>
    </source>
</evidence>
<dbReference type="SUPFAM" id="SSF57850">
    <property type="entry name" value="RING/U-box"/>
    <property type="match status" value="1"/>
</dbReference>
<organism evidence="13 14">
    <name type="scientific">Ceratopteris richardii</name>
    <name type="common">Triangle waterfern</name>
    <dbReference type="NCBI Taxonomy" id="49495"/>
    <lineage>
        <taxon>Eukaryota</taxon>
        <taxon>Viridiplantae</taxon>
        <taxon>Streptophyta</taxon>
        <taxon>Embryophyta</taxon>
        <taxon>Tracheophyta</taxon>
        <taxon>Polypodiopsida</taxon>
        <taxon>Polypodiidae</taxon>
        <taxon>Polypodiales</taxon>
        <taxon>Pteridineae</taxon>
        <taxon>Pteridaceae</taxon>
        <taxon>Parkerioideae</taxon>
        <taxon>Ceratopteris</taxon>
    </lineage>
</organism>
<name>A0A8T2U568_CERRI</name>
<evidence type="ECO:0000256" key="7">
    <source>
        <dbReference type="ARBA" id="ARBA00022737"/>
    </source>
</evidence>
<dbReference type="InterPro" id="IPR018123">
    <property type="entry name" value="WWE-dom_subgr"/>
</dbReference>
<dbReference type="InterPro" id="IPR039396">
    <property type="entry name" value="Deltex_C"/>
</dbReference>
<keyword evidence="7" id="KW-0677">Repeat</keyword>
<dbReference type="Gene3D" id="3.30.40.10">
    <property type="entry name" value="Zinc/RING finger domain, C3HC4 (zinc finger)"/>
    <property type="match status" value="1"/>
</dbReference>
<feature type="domain" description="WWE" evidence="12">
    <location>
        <begin position="27"/>
        <end position="105"/>
    </location>
</feature>
<comment type="pathway">
    <text evidence="2">Protein modification; protein ubiquitination.</text>
</comment>
<evidence type="ECO:0000313" key="14">
    <source>
        <dbReference type="Proteomes" id="UP000825935"/>
    </source>
</evidence>
<dbReference type="SMART" id="SM00678">
    <property type="entry name" value="WWE"/>
    <property type="match status" value="1"/>
</dbReference>
<comment type="catalytic activity">
    <reaction evidence="1">
        <text>S-ubiquitinyl-[E2 ubiquitin-conjugating enzyme]-L-cysteine + [acceptor protein]-L-lysine = [E2 ubiquitin-conjugating enzyme]-L-cysteine + N(6)-ubiquitinyl-[acceptor protein]-L-lysine.</text>
        <dbReference type="EC" id="2.3.2.27"/>
    </reaction>
</comment>
<dbReference type="GO" id="GO:0008270">
    <property type="term" value="F:zinc ion binding"/>
    <property type="evidence" value="ECO:0007669"/>
    <property type="project" value="UniProtKB-KW"/>
</dbReference>
<dbReference type="GO" id="GO:0007219">
    <property type="term" value="P:Notch signaling pathway"/>
    <property type="evidence" value="ECO:0007669"/>
    <property type="project" value="UniProtKB-KW"/>
</dbReference>
<feature type="domain" description="RING-type" evidence="11">
    <location>
        <begin position="280"/>
        <end position="322"/>
    </location>
</feature>
<dbReference type="OrthoDB" id="9984778at2759"/>
<dbReference type="InterPro" id="IPR001841">
    <property type="entry name" value="Znf_RING"/>
</dbReference>
<keyword evidence="5" id="KW-0808">Transferase</keyword>
<dbReference type="Proteomes" id="UP000825935">
    <property type="component" value="Chromosome 9"/>
</dbReference>
<dbReference type="CDD" id="cd09633">
    <property type="entry name" value="Deltex_C"/>
    <property type="match status" value="1"/>
</dbReference>
<dbReference type="EMBL" id="CM035414">
    <property type="protein sequence ID" value="KAH7429818.1"/>
    <property type="molecule type" value="Genomic_DNA"/>
</dbReference>
<evidence type="ECO:0000256" key="5">
    <source>
        <dbReference type="ARBA" id="ARBA00022679"/>
    </source>
</evidence>
<dbReference type="GO" id="GO:0016567">
    <property type="term" value="P:protein ubiquitination"/>
    <property type="evidence" value="ECO:0007669"/>
    <property type="project" value="InterPro"/>
</dbReference>
<dbReference type="Gene3D" id="3.30.720.50">
    <property type="match status" value="2"/>
</dbReference>
<dbReference type="InterPro" id="IPR039398">
    <property type="entry name" value="Deltex_fam"/>
</dbReference>
<evidence type="ECO:0000256" key="10">
    <source>
        <dbReference type="SAM" id="MobiDB-lite"/>
    </source>
</evidence>